<dbReference type="AlphaFoldDB" id="N4TEI3"/>
<sequence length="237" mass="26505">MALTGLYVMSVFEPCDSIVVCMYPCQIICPNPLLTRDSQPQKSSLARYLGRDRTSYGVGYTELLPSVEAARVRRLKKRFAQELMAIIGYRLPLEMCENIGRYCLSKYATKLINDVWSSKDFAGPRHATLRVTKSRSIWAQHVEFEGLQLPPASVSASTSPKAACGIREVVITQDDNTPSLNQDKGLSWVVNRRKALLFSFEYKTDVSYFSILDNTGDLHLLTGFALLGSEAAWLGHN</sequence>
<dbReference type="HOGENOM" id="CLU_1194926_0_0_1"/>
<accession>N4TEI3</accession>
<protein>
    <submittedName>
        <fullName evidence="1">Uncharacterized protein</fullName>
    </submittedName>
</protein>
<dbReference type="OrthoDB" id="5153231at2759"/>
<dbReference type="VEuPathDB" id="FungiDB:FOC1_g10016535"/>
<dbReference type="STRING" id="1229664.N4TEI3"/>
<reference evidence="2" key="1">
    <citation type="submission" date="2012-09" db="EMBL/GenBank/DDBJ databases">
        <title>Genome sequencing and comparative transcriptomics of race 1 and race 4 of banana pathogen: Fusarium oxysporum f. sp. cubense.</title>
        <authorList>
            <person name="Fang X."/>
            <person name="Huang J."/>
        </authorList>
    </citation>
    <scope>NUCLEOTIDE SEQUENCE [LARGE SCALE GENOMIC DNA]</scope>
    <source>
        <strain evidence="2">race 1</strain>
    </source>
</reference>
<evidence type="ECO:0000313" key="2">
    <source>
        <dbReference type="Proteomes" id="UP000016928"/>
    </source>
</evidence>
<dbReference type="Proteomes" id="UP000016928">
    <property type="component" value="Unassembled WGS sequence"/>
</dbReference>
<dbReference type="OMA" id="IWAQHVE"/>
<gene>
    <name evidence="1" type="ORF">FOC1_g10016535</name>
</gene>
<reference evidence="2" key="2">
    <citation type="journal article" date="2014" name="PLoS ONE">
        <title>Genome and Transcriptome Analysis of the Fungal Pathogen Fusarium oxysporum f. sp. cubense Causing Banana Vascular Wilt Disease.</title>
        <authorList>
            <person name="Guo L."/>
            <person name="Han L."/>
            <person name="Yang L."/>
            <person name="Zeng H."/>
            <person name="Fan D."/>
            <person name="Zhu Y."/>
            <person name="Feng Y."/>
            <person name="Wang G."/>
            <person name="Peng C."/>
            <person name="Jiang X."/>
            <person name="Zhou D."/>
            <person name="Ni P."/>
            <person name="Liang C."/>
            <person name="Liu L."/>
            <person name="Wang J."/>
            <person name="Mao C."/>
            <person name="Fang X."/>
            <person name="Peng M."/>
            <person name="Huang J."/>
        </authorList>
    </citation>
    <scope>NUCLEOTIDE SEQUENCE [LARGE SCALE GENOMIC DNA]</scope>
    <source>
        <strain evidence="2">race 1</strain>
    </source>
</reference>
<name>N4TEI3_FUSC1</name>
<dbReference type="EMBL" id="KB731261">
    <property type="protein sequence ID" value="ENH61708.1"/>
    <property type="molecule type" value="Genomic_DNA"/>
</dbReference>
<evidence type="ECO:0000313" key="1">
    <source>
        <dbReference type="EMBL" id="ENH61708.1"/>
    </source>
</evidence>
<proteinExistence type="predicted"/>
<organism evidence="1 2">
    <name type="scientific">Fusarium oxysporum f. sp. cubense (strain race 1)</name>
    <name type="common">Panama disease fungus</name>
    <dbReference type="NCBI Taxonomy" id="1229664"/>
    <lineage>
        <taxon>Eukaryota</taxon>
        <taxon>Fungi</taxon>
        <taxon>Dikarya</taxon>
        <taxon>Ascomycota</taxon>
        <taxon>Pezizomycotina</taxon>
        <taxon>Sordariomycetes</taxon>
        <taxon>Hypocreomycetidae</taxon>
        <taxon>Hypocreales</taxon>
        <taxon>Nectriaceae</taxon>
        <taxon>Fusarium</taxon>
        <taxon>Fusarium oxysporum species complex</taxon>
    </lineage>
</organism>